<comment type="subcellular location">
    <subcellularLocation>
        <location evidence="1 7">Cell membrane</location>
        <topology evidence="1 7">Multi-pass membrane protein</topology>
    </subcellularLocation>
</comment>
<evidence type="ECO:0000313" key="9">
    <source>
        <dbReference type="Proteomes" id="UP000028073"/>
    </source>
</evidence>
<keyword evidence="3" id="KW-1003">Cell membrane</keyword>
<reference evidence="8 9" key="1">
    <citation type="submission" date="2014-06" db="EMBL/GenBank/DDBJ databases">
        <title>Whole Genome Sequences of Three Symbiotic Endozoicomonas Bacteria.</title>
        <authorList>
            <person name="Neave M.J."/>
            <person name="Apprill A."/>
            <person name="Voolstra C.R."/>
        </authorList>
    </citation>
    <scope>NUCLEOTIDE SEQUENCE [LARGE SCALE GENOMIC DNA]</scope>
    <source>
        <strain evidence="8 9">DSM 25634</strain>
    </source>
</reference>
<feature type="transmembrane region" description="Helical" evidence="7">
    <location>
        <begin position="26"/>
        <end position="46"/>
    </location>
</feature>
<dbReference type="Proteomes" id="UP000028073">
    <property type="component" value="Unassembled WGS sequence"/>
</dbReference>
<protein>
    <recommendedName>
        <fullName evidence="7">UPF0056 membrane protein</fullName>
    </recommendedName>
</protein>
<keyword evidence="5 7" id="KW-1133">Transmembrane helix</keyword>
<comment type="caution">
    <text evidence="7">Lacks conserved residue(s) required for the propagation of feature annotation.</text>
</comment>
<evidence type="ECO:0000256" key="5">
    <source>
        <dbReference type="ARBA" id="ARBA00022989"/>
    </source>
</evidence>
<comment type="similarity">
    <text evidence="2 7">Belongs to the UPF0056 (MarC) family.</text>
</comment>
<evidence type="ECO:0000313" key="8">
    <source>
        <dbReference type="EMBL" id="KEQ19034.1"/>
    </source>
</evidence>
<evidence type="ECO:0000256" key="3">
    <source>
        <dbReference type="ARBA" id="ARBA00022475"/>
    </source>
</evidence>
<evidence type="ECO:0000256" key="1">
    <source>
        <dbReference type="ARBA" id="ARBA00004651"/>
    </source>
</evidence>
<evidence type="ECO:0000256" key="2">
    <source>
        <dbReference type="ARBA" id="ARBA00009784"/>
    </source>
</evidence>
<dbReference type="OrthoDB" id="21094at2"/>
<feature type="transmembrane region" description="Helical" evidence="7">
    <location>
        <begin position="58"/>
        <end position="85"/>
    </location>
</feature>
<dbReference type="RefSeq" id="WP_034832621.1">
    <property type="nucleotide sequence ID" value="NZ_JOKH01000001.1"/>
</dbReference>
<evidence type="ECO:0000256" key="4">
    <source>
        <dbReference type="ARBA" id="ARBA00022692"/>
    </source>
</evidence>
<proteinExistence type="inferred from homology"/>
<gene>
    <name evidence="8" type="ORF">GZ78_03115</name>
</gene>
<evidence type="ECO:0000256" key="6">
    <source>
        <dbReference type="ARBA" id="ARBA00023136"/>
    </source>
</evidence>
<dbReference type="STRING" id="1137799.GZ78_03115"/>
<comment type="caution">
    <text evidence="8">The sequence shown here is derived from an EMBL/GenBank/DDBJ whole genome shotgun (WGS) entry which is preliminary data.</text>
</comment>
<dbReference type="AlphaFoldDB" id="A0A081NKR1"/>
<name>A0A081NKR1_9GAMM</name>
<dbReference type="GO" id="GO:0005886">
    <property type="term" value="C:plasma membrane"/>
    <property type="evidence" value="ECO:0007669"/>
    <property type="project" value="UniProtKB-SubCell"/>
</dbReference>
<evidence type="ECO:0000256" key="7">
    <source>
        <dbReference type="RuleBase" id="RU362048"/>
    </source>
</evidence>
<sequence length="90" mass="9937">MFRGESHFPLFLSVTRHFSQAEKTSLANPGGLTVIITWVLFRLADYTCKVLRVNGTNVLVRIIGLLITALSVEICIEGLATLGWLPLPPE</sequence>
<keyword evidence="6 7" id="KW-0472">Membrane</keyword>
<organism evidence="8 9">
    <name type="scientific">Endozoicomonas numazuensis</name>
    <dbReference type="NCBI Taxonomy" id="1137799"/>
    <lineage>
        <taxon>Bacteria</taxon>
        <taxon>Pseudomonadati</taxon>
        <taxon>Pseudomonadota</taxon>
        <taxon>Gammaproteobacteria</taxon>
        <taxon>Oceanospirillales</taxon>
        <taxon>Endozoicomonadaceae</taxon>
        <taxon>Endozoicomonas</taxon>
    </lineage>
</organism>
<keyword evidence="9" id="KW-1185">Reference proteome</keyword>
<dbReference type="EMBL" id="JOKH01000001">
    <property type="protein sequence ID" value="KEQ19034.1"/>
    <property type="molecule type" value="Genomic_DNA"/>
</dbReference>
<dbReference type="Pfam" id="PF01914">
    <property type="entry name" value="MarC"/>
    <property type="match status" value="1"/>
</dbReference>
<accession>A0A081NKR1</accession>
<keyword evidence="4 7" id="KW-0812">Transmembrane</keyword>
<dbReference type="InterPro" id="IPR002771">
    <property type="entry name" value="Multi_antbiot-R_MarC"/>
</dbReference>